<name>B0XKP4_CULQU</name>
<evidence type="ECO:0000313" key="2">
    <source>
        <dbReference type="EnsemblMetazoa" id="CPIJ019945-PA"/>
    </source>
</evidence>
<organism>
    <name type="scientific">Culex quinquefasciatus</name>
    <name type="common">Southern house mosquito</name>
    <name type="synonym">Culex pungens</name>
    <dbReference type="NCBI Taxonomy" id="7176"/>
    <lineage>
        <taxon>Eukaryota</taxon>
        <taxon>Metazoa</taxon>
        <taxon>Ecdysozoa</taxon>
        <taxon>Arthropoda</taxon>
        <taxon>Hexapoda</taxon>
        <taxon>Insecta</taxon>
        <taxon>Pterygota</taxon>
        <taxon>Neoptera</taxon>
        <taxon>Endopterygota</taxon>
        <taxon>Diptera</taxon>
        <taxon>Nematocera</taxon>
        <taxon>Culicoidea</taxon>
        <taxon>Culicidae</taxon>
        <taxon>Culicinae</taxon>
        <taxon>Culicini</taxon>
        <taxon>Culex</taxon>
        <taxon>Culex</taxon>
    </lineage>
</organism>
<dbReference type="EMBL" id="DS233942">
    <property type="protein sequence ID" value="EDS32394.1"/>
    <property type="molecule type" value="Genomic_DNA"/>
</dbReference>
<protein>
    <submittedName>
        <fullName evidence="1 2">Uncharacterized protein</fullName>
    </submittedName>
</protein>
<dbReference type="HOGENOM" id="CLU_2640548_0_0_1"/>
<dbReference type="Proteomes" id="UP000002320">
    <property type="component" value="Unassembled WGS sequence"/>
</dbReference>
<dbReference type="VEuPathDB" id="VectorBase:CPIJ019945"/>
<keyword evidence="3" id="KW-1185">Reference proteome</keyword>
<sequence>MSYRQNYSMEPYNDTGRAVMPKAQTVTTYSRNNYTKRTLEVTNITYARDGDVYYNQSYAEAYSSPGRCYCGNRSSRR</sequence>
<proteinExistence type="predicted"/>
<dbReference type="InParanoid" id="B0XKP4"/>
<gene>
    <name evidence="2" type="primary">6054271</name>
    <name evidence="1" type="ORF">CpipJ_CPIJ019945</name>
</gene>
<accession>B0XKP4</accession>
<reference evidence="1" key="1">
    <citation type="submission" date="2007-03" db="EMBL/GenBank/DDBJ databases">
        <title>Annotation of Culex pipiens quinquefasciatus.</title>
        <authorList>
            <consortium name="The Broad Institute Genome Sequencing Platform"/>
            <person name="Atkinson P.W."/>
            <person name="Hemingway J."/>
            <person name="Christensen B.M."/>
            <person name="Higgs S."/>
            <person name="Kodira C."/>
            <person name="Hannick L."/>
            <person name="Megy K."/>
            <person name="O'Leary S."/>
            <person name="Pearson M."/>
            <person name="Haas B.J."/>
            <person name="Mauceli E."/>
            <person name="Wortman J.R."/>
            <person name="Lee N.H."/>
            <person name="Guigo R."/>
            <person name="Stanke M."/>
            <person name="Alvarado L."/>
            <person name="Amedeo P."/>
            <person name="Antoine C.H."/>
            <person name="Arensburger P."/>
            <person name="Bidwell S.L."/>
            <person name="Crawford M."/>
            <person name="Camaro F."/>
            <person name="Devon K."/>
            <person name="Engels R."/>
            <person name="Hammond M."/>
            <person name="Howarth C."/>
            <person name="Koehrsen M."/>
            <person name="Lawson D."/>
            <person name="Montgomery P."/>
            <person name="Nene V."/>
            <person name="Nusbaum C."/>
            <person name="Puiu D."/>
            <person name="Romero-Severson J."/>
            <person name="Severson D.W."/>
            <person name="Shumway M."/>
            <person name="Sisk P."/>
            <person name="Stolte C."/>
            <person name="Zeng Q."/>
            <person name="Eisenstadt E."/>
            <person name="Fraser-Liggett C."/>
            <person name="Strausberg R."/>
            <person name="Galagan J."/>
            <person name="Birren B."/>
            <person name="Collins F.H."/>
        </authorList>
    </citation>
    <scope>NUCLEOTIDE SEQUENCE [LARGE SCALE GENOMIC DNA]</scope>
    <source>
        <strain evidence="1">JHB</strain>
    </source>
</reference>
<dbReference type="KEGG" id="cqu:CpipJ_CPIJ019945"/>
<dbReference type="EnsemblMetazoa" id="CPIJ019945-RA">
    <property type="protein sequence ID" value="CPIJ019945-PA"/>
    <property type="gene ID" value="CPIJ019945"/>
</dbReference>
<dbReference type="AlphaFoldDB" id="B0XKP4"/>
<reference evidence="2" key="2">
    <citation type="submission" date="2020-05" db="UniProtKB">
        <authorList>
            <consortium name="EnsemblMetazoa"/>
        </authorList>
    </citation>
    <scope>IDENTIFICATION</scope>
    <source>
        <strain evidence="2">JHB</strain>
    </source>
</reference>
<evidence type="ECO:0000313" key="3">
    <source>
        <dbReference type="Proteomes" id="UP000002320"/>
    </source>
</evidence>
<evidence type="ECO:0000313" key="1">
    <source>
        <dbReference type="EMBL" id="EDS32394.1"/>
    </source>
</evidence>